<evidence type="ECO:0000313" key="2">
    <source>
        <dbReference type="Proteomes" id="UP000317685"/>
    </source>
</evidence>
<dbReference type="EMBL" id="VIWZ01000001">
    <property type="protein sequence ID" value="TWG18892.1"/>
    <property type="molecule type" value="Genomic_DNA"/>
</dbReference>
<dbReference type="OrthoDB" id="5124141at2"/>
<sequence length="184" mass="20690">MDPRYGSSVIAGRAKSPLIFVDVDGPLIPFRARRVSRQRPSRGADVRQLDRTGNPLLDRLEPDDGRMLLALGCQLVWATTWMAEANEVISPRLGLPDLPVVEWPDDDGDPEHGLHWKTAFLTRWAAGRPFVWLDDEIGDADRRWVAAHHPVRALLQRVDPYVGLAEADFSAVRRWIGQIGATDR</sequence>
<dbReference type="Pfam" id="PF18143">
    <property type="entry name" value="HAD_SAK_2"/>
    <property type="match status" value="1"/>
</dbReference>
<accession>A0A561W4V1</accession>
<dbReference type="GeneID" id="300129761"/>
<name>A0A561W4V1_9ACTN</name>
<protein>
    <recommendedName>
        <fullName evidence="3">Secreted protein</fullName>
    </recommendedName>
</protein>
<dbReference type="Proteomes" id="UP000317685">
    <property type="component" value="Unassembled WGS sequence"/>
</dbReference>
<dbReference type="RefSeq" id="WP_145783248.1">
    <property type="nucleotide sequence ID" value="NZ_JBEZJC010000014.1"/>
</dbReference>
<reference evidence="1 2" key="1">
    <citation type="submission" date="2019-06" db="EMBL/GenBank/DDBJ databases">
        <title>Sequencing the genomes of 1000 actinobacteria strains.</title>
        <authorList>
            <person name="Klenk H.-P."/>
        </authorList>
    </citation>
    <scope>NUCLEOTIDE SEQUENCE [LARGE SCALE GENOMIC DNA]</scope>
    <source>
        <strain evidence="1 2">DSM 45885</strain>
    </source>
</reference>
<comment type="caution">
    <text evidence="1">The sequence shown here is derived from an EMBL/GenBank/DDBJ whole genome shotgun (WGS) entry which is preliminary data.</text>
</comment>
<dbReference type="AlphaFoldDB" id="A0A561W4V1"/>
<gene>
    <name evidence="1" type="ORF">FHU34_114266</name>
</gene>
<proteinExistence type="predicted"/>
<evidence type="ECO:0000313" key="1">
    <source>
        <dbReference type="EMBL" id="TWG18892.1"/>
    </source>
</evidence>
<keyword evidence="2" id="KW-1185">Reference proteome</keyword>
<organism evidence="1 2">
    <name type="scientific">Micromonospora taraxaci</name>
    <dbReference type="NCBI Taxonomy" id="1316803"/>
    <lineage>
        <taxon>Bacteria</taxon>
        <taxon>Bacillati</taxon>
        <taxon>Actinomycetota</taxon>
        <taxon>Actinomycetes</taxon>
        <taxon>Micromonosporales</taxon>
        <taxon>Micromonosporaceae</taxon>
        <taxon>Micromonospora</taxon>
    </lineage>
</organism>
<evidence type="ECO:0008006" key="3">
    <source>
        <dbReference type="Google" id="ProtNLM"/>
    </source>
</evidence>